<comment type="caution">
    <text evidence="1">The sequence shown here is derived from an EMBL/GenBank/DDBJ whole genome shotgun (WGS) entry which is preliminary data.</text>
</comment>
<keyword evidence="2" id="KW-1185">Reference proteome</keyword>
<evidence type="ECO:0000313" key="2">
    <source>
        <dbReference type="Proteomes" id="UP000831701"/>
    </source>
</evidence>
<name>A0ACB8VMZ3_9TELE</name>
<protein>
    <submittedName>
        <fullName evidence="1">Uncharacterized protein</fullName>
    </submittedName>
</protein>
<reference evidence="1" key="1">
    <citation type="submission" date="2022-04" db="EMBL/GenBank/DDBJ databases">
        <title>Jade perch genome.</title>
        <authorList>
            <person name="Chao B."/>
        </authorList>
    </citation>
    <scope>NUCLEOTIDE SEQUENCE</scope>
    <source>
        <strain evidence="1">CB-2022</strain>
    </source>
</reference>
<sequence length="223" mass="25367">MSRLYFLRKLRSFNVGSSRMLEIFYQSVVASAAIFFAAVCWGSSIRASDTNRLDKIIKKAGSVLGLRLESFETVVERRMLNRLLSIMDNDQHPLHHTVDRQQEYLLSQAALAPLSKGQIQEIFPATCHLTVDSSLRVGSELMPQAEEFKYLGVFFMGENKMESDIDRGIDVASAVMWALYLTVMVERELLIYKSIYVPVLTYGHELRALRSWIKAAKMIFTSG</sequence>
<evidence type="ECO:0000313" key="1">
    <source>
        <dbReference type="EMBL" id="KAI3356958.1"/>
    </source>
</evidence>
<accession>A0ACB8VMZ3</accession>
<gene>
    <name evidence="1" type="ORF">L3Q82_003595</name>
</gene>
<dbReference type="EMBL" id="CM041549">
    <property type="protein sequence ID" value="KAI3356958.1"/>
    <property type="molecule type" value="Genomic_DNA"/>
</dbReference>
<dbReference type="Proteomes" id="UP000831701">
    <property type="component" value="Chromosome 19"/>
</dbReference>
<organism evidence="1 2">
    <name type="scientific">Scortum barcoo</name>
    <name type="common">barcoo grunter</name>
    <dbReference type="NCBI Taxonomy" id="214431"/>
    <lineage>
        <taxon>Eukaryota</taxon>
        <taxon>Metazoa</taxon>
        <taxon>Chordata</taxon>
        <taxon>Craniata</taxon>
        <taxon>Vertebrata</taxon>
        <taxon>Euteleostomi</taxon>
        <taxon>Actinopterygii</taxon>
        <taxon>Neopterygii</taxon>
        <taxon>Teleostei</taxon>
        <taxon>Neoteleostei</taxon>
        <taxon>Acanthomorphata</taxon>
        <taxon>Eupercaria</taxon>
        <taxon>Centrarchiformes</taxon>
        <taxon>Terapontoidei</taxon>
        <taxon>Terapontidae</taxon>
        <taxon>Scortum</taxon>
    </lineage>
</organism>
<proteinExistence type="predicted"/>